<dbReference type="AlphaFoldDB" id="A0A921YSU8"/>
<reference evidence="2" key="1">
    <citation type="journal article" date="2016" name="Insect Biochem. Mol. Biol.">
        <title>Multifaceted biological insights from a draft genome sequence of the tobacco hornworm moth, Manduca sexta.</title>
        <authorList>
            <person name="Kanost M.R."/>
            <person name="Arrese E.L."/>
            <person name="Cao X."/>
            <person name="Chen Y.R."/>
            <person name="Chellapilla S."/>
            <person name="Goldsmith M.R."/>
            <person name="Grosse-Wilde E."/>
            <person name="Heckel D.G."/>
            <person name="Herndon N."/>
            <person name="Jiang H."/>
            <person name="Papanicolaou A."/>
            <person name="Qu J."/>
            <person name="Soulages J.L."/>
            <person name="Vogel H."/>
            <person name="Walters J."/>
            <person name="Waterhouse R.M."/>
            <person name="Ahn S.J."/>
            <person name="Almeida F.C."/>
            <person name="An C."/>
            <person name="Aqrawi P."/>
            <person name="Bretschneider A."/>
            <person name="Bryant W.B."/>
            <person name="Bucks S."/>
            <person name="Chao H."/>
            <person name="Chevignon G."/>
            <person name="Christen J.M."/>
            <person name="Clarke D.F."/>
            <person name="Dittmer N.T."/>
            <person name="Ferguson L.C.F."/>
            <person name="Garavelou S."/>
            <person name="Gordon K.H.J."/>
            <person name="Gunaratna R.T."/>
            <person name="Han Y."/>
            <person name="Hauser F."/>
            <person name="He Y."/>
            <person name="Heidel-Fischer H."/>
            <person name="Hirsh A."/>
            <person name="Hu Y."/>
            <person name="Jiang H."/>
            <person name="Kalra D."/>
            <person name="Klinner C."/>
            <person name="Konig C."/>
            <person name="Kovar C."/>
            <person name="Kroll A.R."/>
            <person name="Kuwar S.S."/>
            <person name="Lee S.L."/>
            <person name="Lehman R."/>
            <person name="Li K."/>
            <person name="Li Z."/>
            <person name="Liang H."/>
            <person name="Lovelace S."/>
            <person name="Lu Z."/>
            <person name="Mansfield J.H."/>
            <person name="McCulloch K.J."/>
            <person name="Mathew T."/>
            <person name="Morton B."/>
            <person name="Muzny D.M."/>
            <person name="Neunemann D."/>
            <person name="Ongeri F."/>
            <person name="Pauchet Y."/>
            <person name="Pu L.L."/>
            <person name="Pyrousis I."/>
            <person name="Rao X.J."/>
            <person name="Redding A."/>
            <person name="Roesel C."/>
            <person name="Sanchez-Gracia A."/>
            <person name="Schaack S."/>
            <person name="Shukla A."/>
            <person name="Tetreau G."/>
            <person name="Wang Y."/>
            <person name="Xiong G.H."/>
            <person name="Traut W."/>
            <person name="Walsh T.K."/>
            <person name="Worley K.C."/>
            <person name="Wu D."/>
            <person name="Wu W."/>
            <person name="Wu Y.Q."/>
            <person name="Zhang X."/>
            <person name="Zou Z."/>
            <person name="Zucker H."/>
            <person name="Briscoe A.D."/>
            <person name="Burmester T."/>
            <person name="Clem R.J."/>
            <person name="Feyereisen R."/>
            <person name="Grimmelikhuijzen C.J.P."/>
            <person name="Hamodrakas S.J."/>
            <person name="Hansson B.S."/>
            <person name="Huguet E."/>
            <person name="Jermiin L.S."/>
            <person name="Lan Q."/>
            <person name="Lehman H.K."/>
            <person name="Lorenzen M."/>
            <person name="Merzendorfer H."/>
            <person name="Michalopoulos I."/>
            <person name="Morton D.B."/>
            <person name="Muthukrishnan S."/>
            <person name="Oakeshott J.G."/>
            <person name="Palmer W."/>
            <person name="Park Y."/>
            <person name="Passarelli A.L."/>
            <person name="Rozas J."/>
            <person name="Schwartz L.M."/>
            <person name="Smith W."/>
            <person name="Southgate A."/>
            <person name="Vilcinskas A."/>
            <person name="Vogt R."/>
            <person name="Wang P."/>
            <person name="Werren J."/>
            <person name="Yu X.Q."/>
            <person name="Zhou J.J."/>
            <person name="Brown S.J."/>
            <person name="Scherer S.E."/>
            <person name="Richards S."/>
            <person name="Blissard G.W."/>
        </authorList>
    </citation>
    <scope>NUCLEOTIDE SEQUENCE</scope>
</reference>
<name>A0A921YSU8_MANSE</name>
<evidence type="ECO:0000313" key="2">
    <source>
        <dbReference type="EMBL" id="KAG6444869.1"/>
    </source>
</evidence>
<dbReference type="InterPro" id="IPR000477">
    <property type="entry name" value="RT_dom"/>
</dbReference>
<dbReference type="EMBL" id="JH668313">
    <property type="protein sequence ID" value="KAG6444869.1"/>
    <property type="molecule type" value="Genomic_DNA"/>
</dbReference>
<dbReference type="PANTHER" id="PTHR47027">
    <property type="entry name" value="REVERSE TRANSCRIPTASE DOMAIN-CONTAINING PROTEIN"/>
    <property type="match status" value="1"/>
</dbReference>
<dbReference type="CDD" id="cd01650">
    <property type="entry name" value="RT_nLTR_like"/>
    <property type="match status" value="1"/>
</dbReference>
<feature type="domain" description="Reverse transcriptase" evidence="1">
    <location>
        <begin position="45"/>
        <end position="337"/>
    </location>
</feature>
<keyword evidence="3" id="KW-1185">Reference proteome</keyword>
<proteinExistence type="predicted"/>
<evidence type="ECO:0000313" key="3">
    <source>
        <dbReference type="Proteomes" id="UP000791440"/>
    </source>
</evidence>
<comment type="caution">
    <text evidence="2">The sequence shown here is derived from an EMBL/GenBank/DDBJ whole genome shotgun (WGS) entry which is preliminary data.</text>
</comment>
<dbReference type="Pfam" id="PF00078">
    <property type="entry name" value="RVT_1"/>
    <property type="match status" value="1"/>
</dbReference>
<dbReference type="PANTHER" id="PTHR47027:SF20">
    <property type="entry name" value="REVERSE TRANSCRIPTASE-LIKE PROTEIN WITH RNA-DIRECTED DNA POLYMERASE DOMAIN"/>
    <property type="match status" value="1"/>
</dbReference>
<evidence type="ECO:0000259" key="1">
    <source>
        <dbReference type="PROSITE" id="PS50878"/>
    </source>
</evidence>
<dbReference type="Proteomes" id="UP000791440">
    <property type="component" value="Unassembled WGS sequence"/>
</dbReference>
<sequence>MLDEVKRAVEQQRNKKAVGVDRVCGEVLKYGGDNLHSSLWKLFARMWDEERVPKCFKISRMCSLYKNKGERSDCNSYRGISLLSVPGKVFARILLNRLTPISESILPETQFGFRPGRGTCEAIFSVRQLVEKSREQYRPMYLCFVDLEKAFDSVPREALWIIMTKLGCPDKFVRLLRLLHDDMACCVTVNDEQSEFFSVTCGVKQGCVLAPTLFSLYFAVVVREAIQQLSEGIRIRFRMDGGLFNLSRLRSRTKVSVATIAEIMYADDLCFVTETPMGLQRLMDSLDSACTRFGLKISIKKTEVMVVNASGNPQPGICIGGNSLDCVEKFKYLGSTITSKCDLDAEINSRIGAAAAAYGRLRAKVFRSHDLKLSTKINVYRLIVLPNLLYSSETWILYRKHIRTLDRFHLKCLRDIMNIRWSDRVRNTSILRRANIGGIEEYLMKRQLRWCGHVSRMSEGRVAKRIFFSELQKGKRKSGGQYLRYKDVLKRHMKRCNIEPSEWEALAGRRTEWRRLIQLQVDAFETERRKEIDKKRDQLKIRPSVSINYNYVGGLLTCPNCARTFVFRAF</sequence>
<reference evidence="2" key="2">
    <citation type="submission" date="2020-12" db="EMBL/GenBank/DDBJ databases">
        <authorList>
            <person name="Kanost M."/>
        </authorList>
    </citation>
    <scope>NUCLEOTIDE SEQUENCE</scope>
</reference>
<accession>A0A921YSU8</accession>
<dbReference type="PROSITE" id="PS50878">
    <property type="entry name" value="RT_POL"/>
    <property type="match status" value="1"/>
</dbReference>
<organism evidence="2 3">
    <name type="scientific">Manduca sexta</name>
    <name type="common">Tobacco hawkmoth</name>
    <name type="synonym">Tobacco hornworm</name>
    <dbReference type="NCBI Taxonomy" id="7130"/>
    <lineage>
        <taxon>Eukaryota</taxon>
        <taxon>Metazoa</taxon>
        <taxon>Ecdysozoa</taxon>
        <taxon>Arthropoda</taxon>
        <taxon>Hexapoda</taxon>
        <taxon>Insecta</taxon>
        <taxon>Pterygota</taxon>
        <taxon>Neoptera</taxon>
        <taxon>Endopterygota</taxon>
        <taxon>Lepidoptera</taxon>
        <taxon>Glossata</taxon>
        <taxon>Ditrysia</taxon>
        <taxon>Bombycoidea</taxon>
        <taxon>Sphingidae</taxon>
        <taxon>Sphinginae</taxon>
        <taxon>Sphingini</taxon>
        <taxon>Manduca</taxon>
    </lineage>
</organism>
<gene>
    <name evidence="2" type="ORF">O3G_MSEX003550</name>
</gene>
<protein>
    <recommendedName>
        <fullName evidence="1">Reverse transcriptase domain-containing protein</fullName>
    </recommendedName>
</protein>